<feature type="transmembrane region" description="Helical" evidence="6">
    <location>
        <begin position="301"/>
        <end position="323"/>
    </location>
</feature>
<keyword evidence="5 6" id="KW-0472">Membrane</keyword>
<evidence type="ECO:0000256" key="2">
    <source>
        <dbReference type="ARBA" id="ARBA00022475"/>
    </source>
</evidence>
<feature type="transmembrane region" description="Helical" evidence="6">
    <location>
        <begin position="12"/>
        <end position="30"/>
    </location>
</feature>
<evidence type="ECO:0000313" key="8">
    <source>
        <dbReference type="Proteomes" id="UP000182761"/>
    </source>
</evidence>
<dbReference type="RefSeq" id="WP_055425899.1">
    <property type="nucleotide sequence ID" value="NZ_FCOR01000009.1"/>
</dbReference>
<keyword evidence="4 6" id="KW-1133">Transmembrane helix</keyword>
<evidence type="ECO:0000256" key="3">
    <source>
        <dbReference type="ARBA" id="ARBA00022692"/>
    </source>
</evidence>
<feature type="transmembrane region" description="Helical" evidence="6">
    <location>
        <begin position="42"/>
        <end position="63"/>
    </location>
</feature>
<dbReference type="OrthoDB" id="88014at2"/>
<gene>
    <name evidence="7" type="ORF">Ga0061079_109102</name>
</gene>
<feature type="transmembrane region" description="Helical" evidence="6">
    <location>
        <begin position="451"/>
        <end position="472"/>
    </location>
</feature>
<dbReference type="PANTHER" id="PTHR30250:SF11">
    <property type="entry name" value="O-ANTIGEN TRANSPORTER-RELATED"/>
    <property type="match status" value="1"/>
</dbReference>
<comment type="subcellular location">
    <subcellularLocation>
        <location evidence="1">Cell membrane</location>
        <topology evidence="1">Multi-pass membrane protein</topology>
    </subcellularLocation>
</comment>
<protein>
    <submittedName>
        <fullName evidence="7">Membrane protein involved in the export of O-antigen and teichoic acid</fullName>
    </submittedName>
</protein>
<dbReference type="AlphaFoldDB" id="A0A0X3AQR9"/>
<sequence length="493" mass="56502">MGIIARQGIKYSIISYLSFLLGTFSTIFIYPANPEFLGKLRFIQPSAELICPFILFGLSYANIKYHQKLKEKNQHIDFLYICIKFILSNFIFISFIYWLFSKIFPSIQWSDSWNMKQYVLPVALSLALTQLLSKYMSNLKRITIPGIFENFFPKLGALTAFISYIYLGISQKNALFIFVSFFVIAVFGLVYYFIRLNKDKKSGSLSILHDREVRLNLLSFCLFSVLGSIGNRLALQIDNLMIPELLDFKQNGIYSILASIVGFLTVPVMGIFTISGPIIVEKLENNKLDELNNFYRKVSKFLFLFGTMLLSCILAGIDYLFLFMKNGKELADAKVIIYILGASTLFDLSTGFNSNIISYSKYFRFTIYAMLLLAVFTIVSNIIFISYFKLGIEGIALATAISLTLFNLIKLGFNYQKFGIHPFSREYIYILLTGIIGVLLVYNLPDFTNNFLNLISKPVIILLIFFLSNVWFKFIPIKKLFSTNIKSFLTDKN</sequence>
<feature type="transmembrane region" description="Helical" evidence="6">
    <location>
        <begin position="118"/>
        <end position="139"/>
    </location>
</feature>
<dbReference type="STRING" id="1586267.GCA_001418685_01575"/>
<accession>A0A0X3AQR9</accession>
<organism evidence="7 8">
    <name type="scientific">Apibacter mensalis</name>
    <dbReference type="NCBI Taxonomy" id="1586267"/>
    <lineage>
        <taxon>Bacteria</taxon>
        <taxon>Pseudomonadati</taxon>
        <taxon>Bacteroidota</taxon>
        <taxon>Flavobacteriia</taxon>
        <taxon>Flavobacteriales</taxon>
        <taxon>Weeksellaceae</taxon>
        <taxon>Apibacter</taxon>
    </lineage>
</organism>
<feature type="transmembrane region" description="Helical" evidence="6">
    <location>
        <begin position="427"/>
        <end position="445"/>
    </location>
</feature>
<name>A0A0X3AQR9_9FLAO</name>
<feature type="transmembrane region" description="Helical" evidence="6">
    <location>
        <begin position="335"/>
        <end position="353"/>
    </location>
</feature>
<reference evidence="7 8" key="1">
    <citation type="submission" date="2016-01" db="EMBL/GenBank/DDBJ databases">
        <authorList>
            <person name="McClelland M."/>
            <person name="Jain A."/>
            <person name="Saraogi P."/>
            <person name="Mendelson R."/>
            <person name="Westerman R."/>
            <person name="SanMiguel P."/>
            <person name="Csonka L."/>
        </authorList>
    </citation>
    <scope>NUCLEOTIDE SEQUENCE [LARGE SCALE GENOMIC DNA]</scope>
    <source>
        <strain evidence="7 8">R-53146</strain>
    </source>
</reference>
<feature type="transmembrane region" description="Helical" evidence="6">
    <location>
        <begin position="75"/>
        <end position="98"/>
    </location>
</feature>
<keyword evidence="3 6" id="KW-0812">Transmembrane</keyword>
<feature type="transmembrane region" description="Helical" evidence="6">
    <location>
        <begin position="215"/>
        <end position="233"/>
    </location>
</feature>
<keyword evidence="8" id="KW-1185">Reference proteome</keyword>
<evidence type="ECO:0000256" key="5">
    <source>
        <dbReference type="ARBA" id="ARBA00023136"/>
    </source>
</evidence>
<dbReference type="EMBL" id="FCOR01000009">
    <property type="protein sequence ID" value="CVK16712.1"/>
    <property type="molecule type" value="Genomic_DNA"/>
</dbReference>
<dbReference type="Proteomes" id="UP000182761">
    <property type="component" value="Unassembled WGS sequence"/>
</dbReference>
<proteinExistence type="predicted"/>
<dbReference type="GO" id="GO:0005886">
    <property type="term" value="C:plasma membrane"/>
    <property type="evidence" value="ECO:0007669"/>
    <property type="project" value="UniProtKB-SubCell"/>
</dbReference>
<feature type="transmembrane region" description="Helical" evidence="6">
    <location>
        <begin position="394"/>
        <end position="415"/>
    </location>
</feature>
<evidence type="ECO:0000256" key="4">
    <source>
        <dbReference type="ARBA" id="ARBA00022989"/>
    </source>
</evidence>
<feature type="transmembrane region" description="Helical" evidence="6">
    <location>
        <begin position="253"/>
        <end position="280"/>
    </location>
</feature>
<dbReference type="InterPro" id="IPR050833">
    <property type="entry name" value="Poly_Biosynth_Transport"/>
</dbReference>
<evidence type="ECO:0000313" key="7">
    <source>
        <dbReference type="EMBL" id="CVK16712.1"/>
    </source>
</evidence>
<dbReference type="PANTHER" id="PTHR30250">
    <property type="entry name" value="PST FAMILY PREDICTED COLANIC ACID TRANSPORTER"/>
    <property type="match status" value="1"/>
</dbReference>
<feature type="transmembrane region" description="Helical" evidence="6">
    <location>
        <begin position="175"/>
        <end position="194"/>
    </location>
</feature>
<evidence type="ECO:0000256" key="1">
    <source>
        <dbReference type="ARBA" id="ARBA00004651"/>
    </source>
</evidence>
<feature type="transmembrane region" description="Helical" evidence="6">
    <location>
        <begin position="151"/>
        <end position="169"/>
    </location>
</feature>
<keyword evidence="2" id="KW-1003">Cell membrane</keyword>
<evidence type="ECO:0000256" key="6">
    <source>
        <dbReference type="SAM" id="Phobius"/>
    </source>
</evidence>
<feature type="transmembrane region" description="Helical" evidence="6">
    <location>
        <begin position="365"/>
        <end position="388"/>
    </location>
</feature>